<keyword evidence="3" id="KW-0411">Iron-sulfur</keyword>
<dbReference type="PROSITE" id="PS00198">
    <property type="entry name" value="4FE4S_FER_1"/>
    <property type="match status" value="2"/>
</dbReference>
<dbReference type="PANTHER" id="PTHR42783:SF3">
    <property type="entry name" value="GLUTAMATE SYNTHASE [NADPH] SMALL CHAIN-RELATED"/>
    <property type="match status" value="1"/>
</dbReference>
<keyword evidence="1" id="KW-0479">Metal-binding</keyword>
<dbReference type="InterPro" id="IPR009051">
    <property type="entry name" value="Helical_ferredxn"/>
</dbReference>
<keyword evidence="6" id="KW-1185">Reference proteome</keyword>
<dbReference type="PROSITE" id="PS51379">
    <property type="entry name" value="4FE4S_FER_2"/>
    <property type="match status" value="2"/>
</dbReference>
<evidence type="ECO:0000313" key="6">
    <source>
        <dbReference type="Proteomes" id="UP001207605"/>
    </source>
</evidence>
<organism evidence="5 6">
    <name type="scientific">Dorea ammoniilytica</name>
    <dbReference type="NCBI Taxonomy" id="2981788"/>
    <lineage>
        <taxon>Bacteria</taxon>
        <taxon>Bacillati</taxon>
        <taxon>Bacillota</taxon>
        <taxon>Clostridia</taxon>
        <taxon>Lachnospirales</taxon>
        <taxon>Lachnospiraceae</taxon>
        <taxon>Dorea</taxon>
    </lineage>
</organism>
<dbReference type="Gene3D" id="3.50.50.60">
    <property type="entry name" value="FAD/NAD(P)-binding domain"/>
    <property type="match status" value="2"/>
</dbReference>
<dbReference type="SUPFAM" id="SSF51971">
    <property type="entry name" value="Nucleotide-binding domain"/>
    <property type="match status" value="2"/>
</dbReference>
<feature type="domain" description="4Fe-4S ferredoxin-type" evidence="4">
    <location>
        <begin position="321"/>
        <end position="350"/>
    </location>
</feature>
<evidence type="ECO:0000313" key="5">
    <source>
        <dbReference type="EMBL" id="MCU6700141.1"/>
    </source>
</evidence>
<keyword evidence="2" id="KW-0408">Iron</keyword>
<proteinExistence type="predicted"/>
<name>A0ABT2S6B9_9FIRM</name>
<gene>
    <name evidence="5" type="ORF">OCV65_07835</name>
</gene>
<dbReference type="Proteomes" id="UP001207605">
    <property type="component" value="Unassembled WGS sequence"/>
</dbReference>
<dbReference type="PRINTS" id="PR00419">
    <property type="entry name" value="ADXRDTASE"/>
</dbReference>
<evidence type="ECO:0000259" key="4">
    <source>
        <dbReference type="PROSITE" id="PS51379"/>
    </source>
</evidence>
<dbReference type="Gene3D" id="1.10.1060.10">
    <property type="entry name" value="Alpha-helical ferredoxin"/>
    <property type="match status" value="1"/>
</dbReference>
<sequence length="972" mass="107636">MPELSKAVIPPHMGDKRPSEKILKLGRKITDVAAHKIKGVTVDDAEYWGLAEIVTDEMADVALKMKLRHHYKIEELWKLNKVEEKDKAHFQELLDEMSYIGLLEYDYGNNYDHNGAIPGPSDRRYCLPMFVPGSAELFNMEEGPEGNKRLREHPALASFFERMTFVPLDGITHMVPPGGAGIGMHVIPVEKAISMENGTIDLEHISYWLKKYEGHIGVGQCSCRASRKVLDEGCADDEMNWCIGVGDFADYCRETGKGHDITYEEAMEIFRKAEDNGFVHQITNIDGENKIFGICNCNVNICNALRTSQLFNTPNMSRSAYTAKVEKDKCVACGKCVEYCPAGAVKLGQKLCKKDGTEVAYPKHELPNKLVWGKDKYDENYRDNNRINCYETGTSPCKAACPAYVAVQGYIRKAKEGKYQEALALIKKDNPFPAICGRVCNKRCEAACTRGTIDQAVAIDDIKKFIAEQDLHKETRYVPPVVIASNRLTEWDQKIAVIGAGPAGLSCAFYLATKGYKPTVFEKNARPGGMMTYGIPSYKLEKDVIEAEIDVLRDLGVEIKCGVEIGKDITIKELREDGYQAFYVAIGCQDGKVPPIPGSDAEDIEIAVDFLHRATEDQTQKMSGNVVVIGGGNVAVDCARTAARFGGEHVAMYCLEDRETMPASADEIRETLEEEIAIENSWGPKEIQKDADGKVKAVVFQKCISVKDASGKFNPQYDENNTITVECDHLIFAVGQGIKWGDLLEGTKVEFWHGNYPVADPLTYQTAEPDIFVGGDVYTGPKFVIDAIEAGKCAAESLHRYVHTGASMTIGRNRRDFHELNKDDIMVSGYDTIGRQEAAETAKEDKKHSFRDLRGMLTEEQVHLEAGRCLGCGASVVDENKCIGCGICTTKCEFDAIHLHRDHPECSKMTRSEDKFKEIGKYMAGQGVKTAASKIPVIKKYAGSAAKQAGAAAKLAKKQAQTAGRKLKNRKR</sequence>
<dbReference type="Pfam" id="PF00037">
    <property type="entry name" value="Fer4"/>
    <property type="match status" value="2"/>
</dbReference>
<dbReference type="PANTHER" id="PTHR42783">
    <property type="entry name" value="GLUTAMATE SYNTHASE [NADPH] SMALL CHAIN"/>
    <property type="match status" value="1"/>
</dbReference>
<protein>
    <submittedName>
        <fullName evidence="5">FAD-dependent oxidoreductase</fullName>
    </submittedName>
</protein>
<reference evidence="5 6" key="1">
    <citation type="journal article" date="2021" name="ISME Commun">
        <title>Automated analysis of genomic sequences facilitates high-throughput and comprehensive description of bacteria.</title>
        <authorList>
            <person name="Hitch T.C.A."/>
        </authorList>
    </citation>
    <scope>NUCLEOTIDE SEQUENCE [LARGE SCALE GENOMIC DNA]</scope>
    <source>
        <strain evidence="5 6">Sanger_02</strain>
    </source>
</reference>
<dbReference type="Pfam" id="PF14691">
    <property type="entry name" value="Fer4_20"/>
    <property type="match status" value="1"/>
</dbReference>
<dbReference type="Pfam" id="PF07992">
    <property type="entry name" value="Pyr_redox_2"/>
    <property type="match status" value="1"/>
</dbReference>
<dbReference type="RefSeq" id="WP_262581593.1">
    <property type="nucleotide sequence ID" value="NZ_JAOQJV010000008.1"/>
</dbReference>
<dbReference type="SUPFAM" id="SSF46548">
    <property type="entry name" value="alpha-helical ferredoxin"/>
    <property type="match status" value="3"/>
</dbReference>
<accession>A0ABT2S6B9</accession>
<dbReference type="InterPro" id="IPR017900">
    <property type="entry name" value="4Fe4S_Fe_S_CS"/>
</dbReference>
<dbReference type="EMBL" id="JAOQJV010000008">
    <property type="protein sequence ID" value="MCU6700141.1"/>
    <property type="molecule type" value="Genomic_DNA"/>
</dbReference>
<evidence type="ECO:0000256" key="2">
    <source>
        <dbReference type="ARBA" id="ARBA00023004"/>
    </source>
</evidence>
<evidence type="ECO:0000256" key="1">
    <source>
        <dbReference type="ARBA" id="ARBA00022723"/>
    </source>
</evidence>
<dbReference type="InterPro" id="IPR023753">
    <property type="entry name" value="FAD/NAD-binding_dom"/>
</dbReference>
<dbReference type="InterPro" id="IPR028261">
    <property type="entry name" value="DPD_II"/>
</dbReference>
<evidence type="ECO:0000256" key="3">
    <source>
        <dbReference type="ARBA" id="ARBA00023014"/>
    </source>
</evidence>
<dbReference type="Gene3D" id="3.30.70.20">
    <property type="match status" value="2"/>
</dbReference>
<feature type="domain" description="4Fe-4S ferredoxin-type" evidence="4">
    <location>
        <begin position="873"/>
        <end position="902"/>
    </location>
</feature>
<comment type="caution">
    <text evidence="5">The sequence shown here is derived from an EMBL/GenBank/DDBJ whole genome shotgun (WGS) entry which is preliminary data.</text>
</comment>
<dbReference type="InterPro" id="IPR017896">
    <property type="entry name" value="4Fe4S_Fe-S-bd"/>
</dbReference>
<dbReference type="InterPro" id="IPR036188">
    <property type="entry name" value="FAD/NAD-bd_sf"/>
</dbReference>